<proteinExistence type="predicted"/>
<dbReference type="EMBL" id="GGEC01012864">
    <property type="protein sequence ID" value="MBW93347.1"/>
    <property type="molecule type" value="Transcribed_RNA"/>
</dbReference>
<reference evidence="2" key="1">
    <citation type="submission" date="2018-02" db="EMBL/GenBank/DDBJ databases">
        <title>Rhizophora mucronata_Transcriptome.</title>
        <authorList>
            <person name="Meera S.P."/>
            <person name="Sreeshan A."/>
            <person name="Augustine A."/>
        </authorList>
    </citation>
    <scope>NUCLEOTIDE SEQUENCE</scope>
    <source>
        <tissue evidence="2">Leaf</tissue>
    </source>
</reference>
<accession>A0A2P2JIP3</accession>
<evidence type="ECO:0000313" key="2">
    <source>
        <dbReference type="EMBL" id="MBW93347.1"/>
    </source>
</evidence>
<evidence type="ECO:0000256" key="1">
    <source>
        <dbReference type="SAM" id="MobiDB-lite"/>
    </source>
</evidence>
<protein>
    <submittedName>
        <fullName evidence="2">Uncharacterized protein</fullName>
    </submittedName>
</protein>
<feature type="compositionally biased region" description="Basic and acidic residues" evidence="1">
    <location>
        <begin position="102"/>
        <end position="113"/>
    </location>
</feature>
<sequence length="127" mass="14070">MSIPQKPDTCNPTDGNSSDRKNEIEEIHGSNSNHMIDQLIRSRISLPEVGNVHVEINGGEASTSYPARRSVSPIRKWMSKLTTPDIDISESSTKPPPNSKENTLKAKLLEARSKGQRSRLKIFKSSS</sequence>
<feature type="region of interest" description="Disordered" evidence="1">
    <location>
        <begin position="82"/>
        <end position="127"/>
    </location>
</feature>
<organism evidence="2">
    <name type="scientific">Rhizophora mucronata</name>
    <name type="common">Asiatic mangrove</name>
    <dbReference type="NCBI Taxonomy" id="61149"/>
    <lineage>
        <taxon>Eukaryota</taxon>
        <taxon>Viridiplantae</taxon>
        <taxon>Streptophyta</taxon>
        <taxon>Embryophyta</taxon>
        <taxon>Tracheophyta</taxon>
        <taxon>Spermatophyta</taxon>
        <taxon>Magnoliopsida</taxon>
        <taxon>eudicotyledons</taxon>
        <taxon>Gunneridae</taxon>
        <taxon>Pentapetalae</taxon>
        <taxon>rosids</taxon>
        <taxon>fabids</taxon>
        <taxon>Malpighiales</taxon>
        <taxon>Rhizophoraceae</taxon>
        <taxon>Rhizophora</taxon>
    </lineage>
</organism>
<feature type="compositionally biased region" description="Basic residues" evidence="1">
    <location>
        <begin position="114"/>
        <end position="127"/>
    </location>
</feature>
<feature type="region of interest" description="Disordered" evidence="1">
    <location>
        <begin position="1"/>
        <end position="22"/>
    </location>
</feature>
<dbReference type="AlphaFoldDB" id="A0A2P2JIP3"/>
<name>A0A2P2JIP3_RHIMU</name>